<gene>
    <name evidence="1" type="ORF">LTRI10_LOCUS10572</name>
</gene>
<evidence type="ECO:0000313" key="1">
    <source>
        <dbReference type="EMBL" id="CAL1366303.1"/>
    </source>
</evidence>
<name>A0AAV2D3X3_9ROSI</name>
<sequence>MVQQRNSPRKTWSRAGGWKLMVQRLPWSNVFQKPVLRHGPTSSITTITPLNAIPKLAPLLISMSSQLQIPNSTKWKRINQLQGRPWRVEDSDVREVVLYRAGLVTAATSFVAATSTAFLSGDSSLLSSAIEQNLDVFYSVGAGRLGSRV</sequence>
<proteinExistence type="predicted"/>
<protein>
    <submittedName>
        <fullName evidence="1">Uncharacterized protein</fullName>
    </submittedName>
</protein>
<dbReference type="AlphaFoldDB" id="A0AAV2D3X3"/>
<reference evidence="1 2" key="1">
    <citation type="submission" date="2024-04" db="EMBL/GenBank/DDBJ databases">
        <authorList>
            <person name="Fracassetti M."/>
        </authorList>
    </citation>
    <scope>NUCLEOTIDE SEQUENCE [LARGE SCALE GENOMIC DNA]</scope>
</reference>
<evidence type="ECO:0000313" key="2">
    <source>
        <dbReference type="Proteomes" id="UP001497516"/>
    </source>
</evidence>
<dbReference type="Proteomes" id="UP001497516">
    <property type="component" value="Chromosome 2"/>
</dbReference>
<dbReference type="PANTHER" id="PTHR36716:SF2">
    <property type="entry name" value="F3H9.20 PROTEIN"/>
    <property type="match status" value="1"/>
</dbReference>
<dbReference type="PANTHER" id="PTHR36716">
    <property type="entry name" value="F3H9.20 PROTEIN"/>
    <property type="match status" value="1"/>
</dbReference>
<keyword evidence="2" id="KW-1185">Reference proteome</keyword>
<dbReference type="InterPro" id="IPR019275">
    <property type="entry name" value="DUF2301"/>
</dbReference>
<organism evidence="1 2">
    <name type="scientific">Linum trigynum</name>
    <dbReference type="NCBI Taxonomy" id="586398"/>
    <lineage>
        <taxon>Eukaryota</taxon>
        <taxon>Viridiplantae</taxon>
        <taxon>Streptophyta</taxon>
        <taxon>Embryophyta</taxon>
        <taxon>Tracheophyta</taxon>
        <taxon>Spermatophyta</taxon>
        <taxon>Magnoliopsida</taxon>
        <taxon>eudicotyledons</taxon>
        <taxon>Gunneridae</taxon>
        <taxon>Pentapetalae</taxon>
        <taxon>rosids</taxon>
        <taxon>fabids</taxon>
        <taxon>Malpighiales</taxon>
        <taxon>Linaceae</taxon>
        <taxon>Linum</taxon>
    </lineage>
</organism>
<accession>A0AAV2D3X3</accession>
<dbReference type="GO" id="GO:0009507">
    <property type="term" value="C:chloroplast"/>
    <property type="evidence" value="ECO:0007669"/>
    <property type="project" value="TreeGrafter"/>
</dbReference>
<dbReference type="EMBL" id="OZ034815">
    <property type="protein sequence ID" value="CAL1366303.1"/>
    <property type="molecule type" value="Genomic_DNA"/>
</dbReference>